<dbReference type="InterPro" id="IPR024414">
    <property type="entry name" value="Uncharacterised_PrgI"/>
</dbReference>
<proteinExistence type="predicted"/>
<dbReference type="AlphaFoldDB" id="A0AAJ2J003"/>
<keyword evidence="1" id="KW-1133">Transmembrane helix</keyword>
<comment type="caution">
    <text evidence="2">The sequence shown here is derived from an EMBL/GenBank/DDBJ whole genome shotgun (WGS) entry which is preliminary data.</text>
</comment>
<evidence type="ECO:0000313" key="2">
    <source>
        <dbReference type="EMBL" id="MDT2667558.1"/>
    </source>
</evidence>
<keyword evidence="1" id="KW-0472">Membrane</keyword>
<dbReference type="Pfam" id="PF12666">
    <property type="entry name" value="PrgI"/>
    <property type="match status" value="1"/>
</dbReference>
<feature type="transmembrane region" description="Helical" evidence="1">
    <location>
        <begin position="51"/>
        <end position="69"/>
    </location>
</feature>
<dbReference type="RefSeq" id="WP_206886663.1">
    <property type="nucleotide sequence ID" value="NZ_JARPXS010000010.1"/>
</dbReference>
<gene>
    <name evidence="2" type="ORF">P7D34_10080</name>
</gene>
<name>A0AAJ2J003_9LACT</name>
<dbReference type="EMBL" id="JARPYC010000010">
    <property type="protein sequence ID" value="MDT2667558.1"/>
    <property type="molecule type" value="Genomic_DNA"/>
</dbReference>
<feature type="transmembrane region" description="Helical" evidence="1">
    <location>
        <begin position="20"/>
        <end position="39"/>
    </location>
</feature>
<dbReference type="Proteomes" id="UP001257962">
    <property type="component" value="Unassembled WGS sequence"/>
</dbReference>
<sequence>MEIKVFKDVAKRERLYAGNLTLLQIIAIIVIFGVLGFNVANEFKFHLPDTLVQTVSLILILVTILGAMWRPYGLSPQSWLKHNIRFMMKNQKRVYVIEKVERNKIEKQEKTKSKKTKKFFRNRK</sequence>
<protein>
    <submittedName>
        <fullName evidence="2">PrgI family protein</fullName>
    </submittedName>
</protein>
<keyword evidence="1" id="KW-0812">Transmembrane</keyword>
<accession>A0AAJ2J003</accession>
<organism evidence="2 3">
    <name type="scientific">Lactococcus petauri</name>
    <dbReference type="NCBI Taxonomy" id="1940789"/>
    <lineage>
        <taxon>Bacteria</taxon>
        <taxon>Bacillati</taxon>
        <taxon>Bacillota</taxon>
        <taxon>Bacilli</taxon>
        <taxon>Lactobacillales</taxon>
        <taxon>Streptococcaceae</taxon>
        <taxon>Lactococcus</taxon>
    </lineage>
</organism>
<evidence type="ECO:0000256" key="1">
    <source>
        <dbReference type="SAM" id="Phobius"/>
    </source>
</evidence>
<evidence type="ECO:0000313" key="3">
    <source>
        <dbReference type="Proteomes" id="UP001257962"/>
    </source>
</evidence>
<reference evidence="2" key="1">
    <citation type="submission" date="2023-03" db="EMBL/GenBank/DDBJ databases">
        <authorList>
            <person name="Shen W."/>
            <person name="Cai J."/>
        </authorList>
    </citation>
    <scope>NUCLEOTIDE SEQUENCE</scope>
    <source>
        <strain evidence="2">Y3</strain>
    </source>
</reference>